<protein>
    <recommendedName>
        <fullName evidence="4">Apea-like HEPN domain-containing protein</fullName>
    </recommendedName>
</protein>
<dbReference type="Proteomes" id="UP000296822">
    <property type="component" value="Chromosome"/>
</dbReference>
<evidence type="ECO:0000256" key="1">
    <source>
        <dbReference type="SAM" id="MobiDB-lite"/>
    </source>
</evidence>
<feature type="region of interest" description="Disordered" evidence="1">
    <location>
        <begin position="97"/>
        <end position="117"/>
    </location>
</feature>
<dbReference type="AlphaFoldDB" id="A0A4D6HN16"/>
<evidence type="ECO:0000313" key="3">
    <source>
        <dbReference type="Proteomes" id="UP000296822"/>
    </source>
</evidence>
<organism evidence="2 3">
    <name type="scientific">Natronorubrum bangense</name>
    <dbReference type="NCBI Taxonomy" id="61858"/>
    <lineage>
        <taxon>Archaea</taxon>
        <taxon>Methanobacteriati</taxon>
        <taxon>Methanobacteriota</taxon>
        <taxon>Stenosarchaea group</taxon>
        <taxon>Halobacteria</taxon>
        <taxon>Halobacteriales</taxon>
        <taxon>Natrialbaceae</taxon>
        <taxon>Natronorubrum</taxon>
    </lineage>
</organism>
<name>A0A4D6HN16_9EURY</name>
<sequence length="482" mass="55656">MDEEKKGALVEMLVANSLPIRMMESETGSDEDDSHDFSTLKRDSLKDLKYNYAMQRLIVDYFNYDSMQVTVNDLQQSVMTALMDLANDPLVLEEFTGRKTSENSDKSNQVPPDLPVQKTVEDDGLVEVFSAKMDVLKRSWGETSSREFTIWFPWHICWGDDPSAFEMYGHTFESADQSEWRPRLEEIARGPDVSGGGYILKEIEKGNYDVWKTTISSRTPRWAMLRFKNALKILSAQLNHSAYFMKSQTRANRLGRMSGDTRGGGRWTAIQRPFGVFYVDEYVDERPYTPHWGANVYHRGGHPEVPLDYSSLIDRFDTHLPFENLRVGHEPLLHDVLVDYQQGLTETDHRRSFINFWRVIEELSLAGQGQKEVTVERALFALELVTDGDYDPIFERVANEIWEVRNTRTHETGWIHIGTEHEIVAKVLADAMIGLYLTEFVDTDGDIDRSKTRRVFKWATKSDTTREETQKALNTLNRLHDE</sequence>
<gene>
    <name evidence="2" type="ORF">DV706_13245</name>
</gene>
<dbReference type="KEGG" id="nbg:DV706_13245"/>
<accession>A0A4D6HN16</accession>
<dbReference type="EMBL" id="CP031305">
    <property type="protein sequence ID" value="QCC55343.1"/>
    <property type="molecule type" value="Genomic_DNA"/>
</dbReference>
<reference evidence="2 3" key="1">
    <citation type="journal article" date="2019" name="Nat. Commun.">
        <title>A new type of DNA phosphorothioation-based antiviral system in archaea.</title>
        <authorList>
            <person name="Xiong L."/>
            <person name="Liu S."/>
            <person name="Chen S."/>
            <person name="Xiao Y."/>
            <person name="Zhu B."/>
            <person name="Gao Y."/>
            <person name="Zhang Y."/>
            <person name="Chen B."/>
            <person name="Luo J."/>
            <person name="Deng Z."/>
            <person name="Chen X."/>
            <person name="Wang L."/>
            <person name="Chen S."/>
        </authorList>
    </citation>
    <scope>NUCLEOTIDE SEQUENCE [LARGE SCALE GENOMIC DNA]</scope>
    <source>
        <strain evidence="2 3">JCM 10635</strain>
    </source>
</reference>
<evidence type="ECO:0000313" key="2">
    <source>
        <dbReference type="EMBL" id="QCC55343.1"/>
    </source>
</evidence>
<evidence type="ECO:0008006" key="4">
    <source>
        <dbReference type="Google" id="ProtNLM"/>
    </source>
</evidence>
<dbReference type="GeneID" id="39852229"/>
<dbReference type="RefSeq" id="WP_006065537.1">
    <property type="nucleotide sequence ID" value="NZ_CP031305.1"/>
</dbReference>
<proteinExistence type="predicted"/>